<keyword evidence="4" id="KW-0796">Tight junction</keyword>
<dbReference type="Gene3D" id="2.20.70.10">
    <property type="match status" value="1"/>
</dbReference>
<sequence>MSQSSTARGSMSTMKTQSPTLTMANNDNDPLPLGWEVKIDPQTGWPFFVDHNNRTTTWNDPRHDTNKIREVSANGPNIPPEPSPQETQKTFVREMKHPILRPGYVPIPVFHEGVELRQQQHPCYSYIQPTTAQNIRTDGRTPSPTPGLHCRPRSPLHGLSDSCSPDPGKVGSPVSQTAEVYTVPHHQPPRPSSTSLQAARPLLRAPAALPSTSDRRMAWLPCSNAASTGKGFSNSVSPASRFYSPPTSY</sequence>
<dbReference type="Ensembl" id="ENSSMAT00000021016.2">
    <property type="protein sequence ID" value="ENSSMAP00000020766.2"/>
    <property type="gene ID" value="ENSSMAG00000012729.2"/>
</dbReference>
<keyword evidence="6" id="KW-0539">Nucleus</keyword>
<feature type="region of interest" description="Disordered" evidence="7">
    <location>
        <begin position="56"/>
        <end position="86"/>
    </location>
</feature>
<dbReference type="GO" id="GO:0003713">
    <property type="term" value="F:transcription coactivator activity"/>
    <property type="evidence" value="ECO:0007669"/>
    <property type="project" value="TreeGrafter"/>
</dbReference>
<dbReference type="GeneTree" id="ENSGT00940000159204"/>
<dbReference type="SMART" id="SM00456">
    <property type="entry name" value="WW"/>
    <property type="match status" value="1"/>
</dbReference>
<dbReference type="PANTHER" id="PTHR17616:SF8">
    <property type="entry name" value="TRANSCRIPTIONAL COACTIVATOR YORKIE"/>
    <property type="match status" value="1"/>
</dbReference>
<dbReference type="SUPFAM" id="SSF51045">
    <property type="entry name" value="WW domain"/>
    <property type="match status" value="1"/>
</dbReference>
<dbReference type="PROSITE" id="PS01159">
    <property type="entry name" value="WW_DOMAIN_1"/>
    <property type="match status" value="1"/>
</dbReference>
<name>A0A8D3AN14_SCOMX</name>
<feature type="compositionally biased region" description="Polar residues" evidence="7">
    <location>
        <begin position="1"/>
        <end position="28"/>
    </location>
</feature>
<evidence type="ECO:0000256" key="1">
    <source>
        <dbReference type="ARBA" id="ARBA00004123"/>
    </source>
</evidence>
<dbReference type="AlphaFoldDB" id="A0A8D3AN14"/>
<evidence type="ECO:0000256" key="2">
    <source>
        <dbReference type="ARBA" id="ARBA00004435"/>
    </source>
</evidence>
<feature type="compositionally biased region" description="Polar residues" evidence="7">
    <location>
        <begin position="132"/>
        <end position="142"/>
    </location>
</feature>
<dbReference type="GO" id="GO:0005634">
    <property type="term" value="C:nucleus"/>
    <property type="evidence" value="ECO:0007669"/>
    <property type="project" value="UniProtKB-SubCell"/>
</dbReference>
<comment type="subcellular location">
    <subcellularLocation>
        <location evidence="2">Cell junction</location>
        <location evidence="2">Tight junction</location>
    </subcellularLocation>
    <subcellularLocation>
        <location evidence="3">Cytoplasm</location>
    </subcellularLocation>
    <subcellularLocation>
        <location evidence="1">Nucleus</location>
    </subcellularLocation>
</comment>
<dbReference type="GO" id="GO:0005737">
    <property type="term" value="C:cytoplasm"/>
    <property type="evidence" value="ECO:0007669"/>
    <property type="project" value="UniProtKB-SubCell"/>
</dbReference>
<dbReference type="CDD" id="cd00201">
    <property type="entry name" value="WW"/>
    <property type="match status" value="1"/>
</dbReference>
<feature type="domain" description="WW" evidence="8">
    <location>
        <begin position="29"/>
        <end position="63"/>
    </location>
</feature>
<dbReference type="InterPro" id="IPR051583">
    <property type="entry name" value="YAP1"/>
</dbReference>
<evidence type="ECO:0000259" key="8">
    <source>
        <dbReference type="PROSITE" id="PS50020"/>
    </source>
</evidence>
<keyword evidence="4" id="KW-0965">Cell junction</keyword>
<evidence type="ECO:0000313" key="9">
    <source>
        <dbReference type="Ensembl" id="ENSSMAP00000020766.2"/>
    </source>
</evidence>
<reference evidence="9" key="2">
    <citation type="submission" date="2025-08" db="UniProtKB">
        <authorList>
            <consortium name="Ensembl"/>
        </authorList>
    </citation>
    <scope>IDENTIFICATION</scope>
</reference>
<evidence type="ECO:0000256" key="4">
    <source>
        <dbReference type="ARBA" id="ARBA00022427"/>
    </source>
</evidence>
<dbReference type="GO" id="GO:0045944">
    <property type="term" value="P:positive regulation of transcription by RNA polymerase II"/>
    <property type="evidence" value="ECO:0007669"/>
    <property type="project" value="TreeGrafter"/>
</dbReference>
<dbReference type="Pfam" id="PF00397">
    <property type="entry name" value="WW"/>
    <property type="match status" value="1"/>
</dbReference>
<dbReference type="InterPro" id="IPR036020">
    <property type="entry name" value="WW_dom_sf"/>
</dbReference>
<evidence type="ECO:0000256" key="7">
    <source>
        <dbReference type="SAM" id="MobiDB-lite"/>
    </source>
</evidence>
<gene>
    <name evidence="9" type="primary">bag3</name>
</gene>
<feature type="region of interest" description="Disordered" evidence="7">
    <location>
        <begin position="1"/>
        <end position="29"/>
    </location>
</feature>
<dbReference type="Proteomes" id="UP000694558">
    <property type="component" value="Chromosome 15"/>
</dbReference>
<feature type="region of interest" description="Disordered" evidence="7">
    <location>
        <begin position="132"/>
        <end position="174"/>
    </location>
</feature>
<feature type="region of interest" description="Disordered" evidence="7">
    <location>
        <begin position="224"/>
        <end position="249"/>
    </location>
</feature>
<evidence type="ECO:0000256" key="3">
    <source>
        <dbReference type="ARBA" id="ARBA00004496"/>
    </source>
</evidence>
<evidence type="ECO:0000313" key="10">
    <source>
        <dbReference type="Proteomes" id="UP000694558"/>
    </source>
</evidence>
<feature type="compositionally biased region" description="Basic and acidic residues" evidence="7">
    <location>
        <begin position="60"/>
        <end position="70"/>
    </location>
</feature>
<dbReference type="GO" id="GO:0035329">
    <property type="term" value="P:hippo signaling"/>
    <property type="evidence" value="ECO:0007669"/>
    <property type="project" value="TreeGrafter"/>
</dbReference>
<keyword evidence="5" id="KW-0963">Cytoplasm</keyword>
<organism evidence="9 10">
    <name type="scientific">Scophthalmus maximus</name>
    <name type="common">Turbot</name>
    <name type="synonym">Psetta maxima</name>
    <dbReference type="NCBI Taxonomy" id="52904"/>
    <lineage>
        <taxon>Eukaryota</taxon>
        <taxon>Metazoa</taxon>
        <taxon>Chordata</taxon>
        <taxon>Craniata</taxon>
        <taxon>Vertebrata</taxon>
        <taxon>Euteleostomi</taxon>
        <taxon>Actinopterygii</taxon>
        <taxon>Neopterygii</taxon>
        <taxon>Teleostei</taxon>
        <taxon>Neoteleostei</taxon>
        <taxon>Acanthomorphata</taxon>
        <taxon>Carangaria</taxon>
        <taxon>Pleuronectiformes</taxon>
        <taxon>Pleuronectoidei</taxon>
        <taxon>Scophthalmidae</taxon>
        <taxon>Scophthalmus</taxon>
    </lineage>
</organism>
<feature type="compositionally biased region" description="Polar residues" evidence="7">
    <location>
        <begin position="224"/>
        <end position="238"/>
    </location>
</feature>
<dbReference type="PROSITE" id="PS50020">
    <property type="entry name" value="WW_DOMAIN_2"/>
    <property type="match status" value="1"/>
</dbReference>
<accession>A0A8D3AN14</accession>
<dbReference type="InterPro" id="IPR001202">
    <property type="entry name" value="WW_dom"/>
</dbReference>
<dbReference type="PANTHER" id="PTHR17616">
    <property type="entry name" value="YES-ASSOCIATED PROTEIN YAP1 FAMILY MEMBER"/>
    <property type="match status" value="1"/>
</dbReference>
<proteinExistence type="predicted"/>
<reference evidence="9" key="1">
    <citation type="submission" date="2023-05" db="EMBL/GenBank/DDBJ databases">
        <title>High-quality long-read genome of Scophthalmus maximus.</title>
        <authorList>
            <person name="Lien S."/>
            <person name="Martinez P."/>
        </authorList>
    </citation>
    <scope>NUCLEOTIDE SEQUENCE [LARGE SCALE GENOMIC DNA]</scope>
</reference>
<evidence type="ECO:0000256" key="5">
    <source>
        <dbReference type="ARBA" id="ARBA00022490"/>
    </source>
</evidence>
<dbReference type="GO" id="GO:0005923">
    <property type="term" value="C:bicellular tight junction"/>
    <property type="evidence" value="ECO:0007669"/>
    <property type="project" value="UniProtKB-SubCell"/>
</dbReference>
<protein>
    <submittedName>
        <fullName evidence="9">BCL2 associated athanogene 3</fullName>
    </submittedName>
</protein>
<evidence type="ECO:0000256" key="6">
    <source>
        <dbReference type="ARBA" id="ARBA00023242"/>
    </source>
</evidence>